<evidence type="ECO:0000313" key="2">
    <source>
        <dbReference type="EMBL" id="KAJ8334493.1"/>
    </source>
</evidence>
<feature type="region of interest" description="Disordered" evidence="1">
    <location>
        <begin position="1"/>
        <end position="57"/>
    </location>
</feature>
<dbReference type="Proteomes" id="UP001152622">
    <property type="component" value="Chromosome 21"/>
</dbReference>
<sequence length="114" mass="12421">MKVHNGSVPCSESARPRKLRDQPDGVEQGPSIKVKRPMGNRRDGPHGTRGVQPAKPSNNCLQLLETHGRECPESHSSEDAVATFQRPCDKTFLDGCCQTLSPRLGSEQTGNKPC</sequence>
<name>A0A9Q1E964_SYNKA</name>
<organism evidence="2 3">
    <name type="scientific">Synaphobranchus kaupii</name>
    <name type="common">Kaup's arrowtooth eel</name>
    <dbReference type="NCBI Taxonomy" id="118154"/>
    <lineage>
        <taxon>Eukaryota</taxon>
        <taxon>Metazoa</taxon>
        <taxon>Chordata</taxon>
        <taxon>Craniata</taxon>
        <taxon>Vertebrata</taxon>
        <taxon>Euteleostomi</taxon>
        <taxon>Actinopterygii</taxon>
        <taxon>Neopterygii</taxon>
        <taxon>Teleostei</taxon>
        <taxon>Anguilliformes</taxon>
        <taxon>Synaphobranchidae</taxon>
        <taxon>Synaphobranchus</taxon>
    </lineage>
</organism>
<proteinExistence type="predicted"/>
<accession>A0A9Q1E964</accession>
<dbReference type="EMBL" id="JAINUF010000021">
    <property type="protein sequence ID" value="KAJ8334493.1"/>
    <property type="molecule type" value="Genomic_DNA"/>
</dbReference>
<evidence type="ECO:0000256" key="1">
    <source>
        <dbReference type="SAM" id="MobiDB-lite"/>
    </source>
</evidence>
<dbReference type="AlphaFoldDB" id="A0A9Q1E964"/>
<gene>
    <name evidence="2" type="ORF">SKAU_G00401320</name>
</gene>
<protein>
    <submittedName>
        <fullName evidence="2">Uncharacterized protein</fullName>
    </submittedName>
</protein>
<reference evidence="2" key="1">
    <citation type="journal article" date="2023" name="Science">
        <title>Genome structures resolve the early diversification of teleost fishes.</title>
        <authorList>
            <person name="Parey E."/>
            <person name="Louis A."/>
            <person name="Montfort J."/>
            <person name="Bouchez O."/>
            <person name="Roques C."/>
            <person name="Iampietro C."/>
            <person name="Lluch J."/>
            <person name="Castinel A."/>
            <person name="Donnadieu C."/>
            <person name="Desvignes T."/>
            <person name="Floi Bucao C."/>
            <person name="Jouanno E."/>
            <person name="Wen M."/>
            <person name="Mejri S."/>
            <person name="Dirks R."/>
            <person name="Jansen H."/>
            <person name="Henkel C."/>
            <person name="Chen W.J."/>
            <person name="Zahm M."/>
            <person name="Cabau C."/>
            <person name="Klopp C."/>
            <person name="Thompson A.W."/>
            <person name="Robinson-Rechavi M."/>
            <person name="Braasch I."/>
            <person name="Lecointre G."/>
            <person name="Bobe J."/>
            <person name="Postlethwait J.H."/>
            <person name="Berthelot C."/>
            <person name="Roest Crollius H."/>
            <person name="Guiguen Y."/>
        </authorList>
    </citation>
    <scope>NUCLEOTIDE SEQUENCE</scope>
    <source>
        <strain evidence="2">WJC10195</strain>
    </source>
</reference>
<keyword evidence="3" id="KW-1185">Reference proteome</keyword>
<evidence type="ECO:0000313" key="3">
    <source>
        <dbReference type="Proteomes" id="UP001152622"/>
    </source>
</evidence>
<comment type="caution">
    <text evidence="2">The sequence shown here is derived from an EMBL/GenBank/DDBJ whole genome shotgun (WGS) entry which is preliminary data.</text>
</comment>